<reference evidence="14 15" key="1">
    <citation type="submission" date="2020-04" db="EMBL/GenBank/DDBJ databases">
        <title>Usitatibacter rugosus gen. nov., sp. nov. and Usitatibacter palustris sp. nov., novel members of Usitatibacteraceae fam. nov. within the order Nitrosomonadales isolated from soil.</title>
        <authorList>
            <person name="Huber K.J."/>
            <person name="Neumann-Schaal M."/>
            <person name="Geppert A."/>
            <person name="Luckner M."/>
            <person name="Wanner G."/>
            <person name="Overmann J."/>
        </authorList>
    </citation>
    <scope>NUCLEOTIDE SEQUENCE [LARGE SCALE GENOMIC DNA]</scope>
    <source>
        <strain evidence="14 15">Swamp67</strain>
    </source>
</reference>
<protein>
    <recommendedName>
        <fullName evidence="2">Type II secretion system protein H</fullName>
    </recommendedName>
    <alternativeName>
        <fullName evidence="10">General secretion pathway protein H</fullName>
    </alternativeName>
</protein>
<evidence type="ECO:0000256" key="9">
    <source>
        <dbReference type="ARBA" id="ARBA00025772"/>
    </source>
</evidence>
<evidence type="ECO:0000256" key="1">
    <source>
        <dbReference type="ARBA" id="ARBA00004377"/>
    </source>
</evidence>
<dbReference type="SUPFAM" id="SSF54523">
    <property type="entry name" value="Pili subunits"/>
    <property type="match status" value="1"/>
</dbReference>
<evidence type="ECO:0000256" key="2">
    <source>
        <dbReference type="ARBA" id="ARBA00021549"/>
    </source>
</evidence>
<proteinExistence type="inferred from homology"/>
<evidence type="ECO:0000256" key="12">
    <source>
        <dbReference type="SAM" id="Phobius"/>
    </source>
</evidence>
<dbReference type="Proteomes" id="UP000503096">
    <property type="component" value="Chromosome"/>
</dbReference>
<dbReference type="PROSITE" id="PS00409">
    <property type="entry name" value="PROKAR_NTER_METHYL"/>
    <property type="match status" value="1"/>
</dbReference>
<dbReference type="Pfam" id="PF07963">
    <property type="entry name" value="N_methyl"/>
    <property type="match status" value="1"/>
</dbReference>
<keyword evidence="4" id="KW-0488">Methylation</keyword>
<evidence type="ECO:0000313" key="15">
    <source>
        <dbReference type="Proteomes" id="UP000503096"/>
    </source>
</evidence>
<dbReference type="InParanoid" id="A0A6M4H9J0"/>
<evidence type="ECO:0000256" key="5">
    <source>
        <dbReference type="ARBA" id="ARBA00022519"/>
    </source>
</evidence>
<keyword evidence="6 12" id="KW-0812">Transmembrane</keyword>
<comment type="subcellular location">
    <subcellularLocation>
        <location evidence="1">Cell inner membrane</location>
        <topology evidence="1">Single-pass membrane protein</topology>
    </subcellularLocation>
</comment>
<sequence>MGTHADAQYLLHHSQDVVLNMIGIVRRQRQRGVSLIEMLVTLVILGVLMATGVPMFTMWIQNTQIRTAAEAIMNGLQAAKNEAIRSNRAVHLEFTTGTGYVVNPKSDPEQAPPIRERSHDEGSYNAVATTTPGGGTVITFTALGRIDPNNHNGSPVITQIDIDNPSMPAAESRELRIIIPAGGAIRMCDPQAPAGDPRAC</sequence>
<evidence type="ECO:0000313" key="14">
    <source>
        <dbReference type="EMBL" id="QJR16419.1"/>
    </source>
</evidence>
<keyword evidence="3" id="KW-1003">Cell membrane</keyword>
<organism evidence="14 15">
    <name type="scientific">Usitatibacter palustris</name>
    <dbReference type="NCBI Taxonomy" id="2732487"/>
    <lineage>
        <taxon>Bacteria</taxon>
        <taxon>Pseudomonadati</taxon>
        <taxon>Pseudomonadota</taxon>
        <taxon>Betaproteobacteria</taxon>
        <taxon>Nitrosomonadales</taxon>
        <taxon>Usitatibacteraceae</taxon>
        <taxon>Usitatibacter</taxon>
    </lineage>
</organism>
<keyword evidence="5" id="KW-0997">Cell inner membrane</keyword>
<evidence type="ECO:0000256" key="6">
    <source>
        <dbReference type="ARBA" id="ARBA00022692"/>
    </source>
</evidence>
<feature type="region of interest" description="Disordered" evidence="11">
    <location>
        <begin position="101"/>
        <end position="124"/>
    </location>
</feature>
<dbReference type="EMBL" id="CP053073">
    <property type="protein sequence ID" value="QJR16419.1"/>
    <property type="molecule type" value="Genomic_DNA"/>
</dbReference>
<dbReference type="NCBIfam" id="TIGR02532">
    <property type="entry name" value="IV_pilin_GFxxxE"/>
    <property type="match status" value="1"/>
</dbReference>
<accession>A0A6M4H9J0</accession>
<evidence type="ECO:0000256" key="4">
    <source>
        <dbReference type="ARBA" id="ARBA00022481"/>
    </source>
</evidence>
<dbReference type="GO" id="GO:0015628">
    <property type="term" value="P:protein secretion by the type II secretion system"/>
    <property type="evidence" value="ECO:0007669"/>
    <property type="project" value="InterPro"/>
</dbReference>
<evidence type="ECO:0000259" key="13">
    <source>
        <dbReference type="Pfam" id="PF12019"/>
    </source>
</evidence>
<evidence type="ECO:0000256" key="8">
    <source>
        <dbReference type="ARBA" id="ARBA00023136"/>
    </source>
</evidence>
<feature type="transmembrane region" description="Helical" evidence="12">
    <location>
        <begin position="35"/>
        <end position="60"/>
    </location>
</feature>
<keyword evidence="8 12" id="KW-0472">Membrane</keyword>
<dbReference type="AlphaFoldDB" id="A0A6M4H9J0"/>
<dbReference type="InterPro" id="IPR012902">
    <property type="entry name" value="N_methyl_site"/>
</dbReference>
<dbReference type="Pfam" id="PF12019">
    <property type="entry name" value="GspH"/>
    <property type="match status" value="1"/>
</dbReference>
<evidence type="ECO:0000256" key="3">
    <source>
        <dbReference type="ARBA" id="ARBA00022475"/>
    </source>
</evidence>
<evidence type="ECO:0000256" key="11">
    <source>
        <dbReference type="SAM" id="MobiDB-lite"/>
    </source>
</evidence>
<evidence type="ECO:0000256" key="7">
    <source>
        <dbReference type="ARBA" id="ARBA00022989"/>
    </source>
</evidence>
<comment type="similarity">
    <text evidence="9">Belongs to the GSP H family.</text>
</comment>
<feature type="domain" description="General secretion pathway GspH" evidence="13">
    <location>
        <begin position="68"/>
        <end position="181"/>
    </location>
</feature>
<keyword evidence="7 12" id="KW-1133">Transmembrane helix</keyword>
<keyword evidence="15" id="KW-1185">Reference proteome</keyword>
<dbReference type="GO" id="GO:0015627">
    <property type="term" value="C:type II protein secretion system complex"/>
    <property type="evidence" value="ECO:0007669"/>
    <property type="project" value="InterPro"/>
</dbReference>
<name>A0A6M4H9J0_9PROT</name>
<dbReference type="InterPro" id="IPR022346">
    <property type="entry name" value="T2SS_GspH"/>
</dbReference>
<dbReference type="Gene3D" id="3.55.40.10">
    <property type="entry name" value="minor pseudopilin epsh domain"/>
    <property type="match status" value="1"/>
</dbReference>
<dbReference type="KEGG" id="upl:DSM104440_03253"/>
<dbReference type="GO" id="GO:0005886">
    <property type="term" value="C:plasma membrane"/>
    <property type="evidence" value="ECO:0007669"/>
    <property type="project" value="UniProtKB-SubCell"/>
</dbReference>
<dbReference type="InterPro" id="IPR045584">
    <property type="entry name" value="Pilin-like"/>
</dbReference>
<evidence type="ECO:0000256" key="10">
    <source>
        <dbReference type="ARBA" id="ARBA00030775"/>
    </source>
</evidence>
<gene>
    <name evidence="14" type="ORF">DSM104440_03253</name>
</gene>